<evidence type="ECO:0000313" key="4">
    <source>
        <dbReference type="Proteomes" id="UP000008744"/>
    </source>
</evidence>
<dbReference type="EMBL" id="CH479179">
    <property type="protein sequence ID" value="EDW25093.1"/>
    <property type="molecule type" value="Genomic_DNA"/>
</dbReference>
<dbReference type="STRING" id="7234.B4G455"/>
<feature type="domain" description="Reverse transcriptase" evidence="2">
    <location>
        <begin position="181"/>
        <end position="267"/>
    </location>
</feature>
<dbReference type="HOGENOM" id="CLU_447806_0_0_1"/>
<dbReference type="Pfam" id="PF00078">
    <property type="entry name" value="RVT_1"/>
    <property type="match status" value="1"/>
</dbReference>
<keyword evidence="4" id="KW-1185">Reference proteome</keyword>
<gene>
    <name evidence="3" type="primary">Dper\GL24498</name>
    <name evidence="3" type="ORF">Dper_GL24498</name>
</gene>
<dbReference type="Proteomes" id="UP000008744">
    <property type="component" value="Unassembled WGS sequence"/>
</dbReference>
<dbReference type="CDD" id="cd01650">
    <property type="entry name" value="RT_nLTR_like"/>
    <property type="match status" value="1"/>
</dbReference>
<dbReference type="PANTHER" id="PTHR19446">
    <property type="entry name" value="REVERSE TRANSCRIPTASES"/>
    <property type="match status" value="1"/>
</dbReference>
<evidence type="ECO:0000259" key="2">
    <source>
        <dbReference type="Pfam" id="PF00078"/>
    </source>
</evidence>
<sequence length="610" mass="67206">MDCLCWVMLGAVGLSGDEGGGQDQAELRSRGAGSRGHVPHGRNRCRPITPCRMLWHVTSNEENLRTMKLTIAIANNSNECAKRQAPPSDPDTARSIVEELFPYRADLIGDVRCLTLQPPSQAHIEEVSLEEVERAARSISPNKAPGPDSIPNIALLLALSTRPDIFAKLLNRCLREGVFPVRPICLIDTTGKLLEKVVCARLERSIAEAGDLSPHQYGFRKARSIAGTRWKGGEKEYCLVVTLDIKNAFNTARWSCILRELESFDTPSLPHGVHMVGFADDVTVLVVAKDLSVEETTCNQTIARIQQWLDLVGLELAPHKTEAVLVSSRKKVETANISVAGTLVSSKRASKFLGVLVDTRLCFREHLAYMGTKAATTNGALSRLMLNTRGPKLWRRQLLTSVTRSRATHGVWQPRTAFRTVSDEAAHVIAGIAPLEFLVEERSTYYQETHGRVMDVAAKRQVRMACKQRWDTTTKERWTHQLIPSIDAGGDCISEDNNNNNSRSGGNNGCCNSRSAKTTTNNSSSYNTNGIPIDSDDNNTSYSISYSINYSISINYSVSTSYSYDYNINYNISCSTDCNNYSSRHSNSADDSSCSSSNINNSTIRCPISG</sequence>
<dbReference type="InterPro" id="IPR000477">
    <property type="entry name" value="RT_dom"/>
</dbReference>
<reference evidence="3 4" key="1">
    <citation type="journal article" date="2007" name="Nature">
        <title>Evolution of genes and genomes on the Drosophila phylogeny.</title>
        <authorList>
            <consortium name="Drosophila 12 Genomes Consortium"/>
            <person name="Clark A.G."/>
            <person name="Eisen M.B."/>
            <person name="Smith D.R."/>
            <person name="Bergman C.M."/>
            <person name="Oliver B."/>
            <person name="Markow T.A."/>
            <person name="Kaufman T.C."/>
            <person name="Kellis M."/>
            <person name="Gelbart W."/>
            <person name="Iyer V.N."/>
            <person name="Pollard D.A."/>
            <person name="Sackton T.B."/>
            <person name="Larracuente A.M."/>
            <person name="Singh N.D."/>
            <person name="Abad J.P."/>
            <person name="Abt D.N."/>
            <person name="Adryan B."/>
            <person name="Aguade M."/>
            <person name="Akashi H."/>
            <person name="Anderson W.W."/>
            <person name="Aquadro C.F."/>
            <person name="Ardell D.H."/>
            <person name="Arguello R."/>
            <person name="Artieri C.G."/>
            <person name="Barbash D.A."/>
            <person name="Barker D."/>
            <person name="Barsanti P."/>
            <person name="Batterham P."/>
            <person name="Batzoglou S."/>
            <person name="Begun D."/>
            <person name="Bhutkar A."/>
            <person name="Blanco E."/>
            <person name="Bosak S.A."/>
            <person name="Bradley R.K."/>
            <person name="Brand A.D."/>
            <person name="Brent M.R."/>
            <person name="Brooks A.N."/>
            <person name="Brown R.H."/>
            <person name="Butlin R.K."/>
            <person name="Caggese C."/>
            <person name="Calvi B.R."/>
            <person name="Bernardo de Carvalho A."/>
            <person name="Caspi A."/>
            <person name="Castrezana S."/>
            <person name="Celniker S.E."/>
            <person name="Chang J.L."/>
            <person name="Chapple C."/>
            <person name="Chatterji S."/>
            <person name="Chinwalla A."/>
            <person name="Civetta A."/>
            <person name="Clifton S.W."/>
            <person name="Comeron J.M."/>
            <person name="Costello J.C."/>
            <person name="Coyne J.A."/>
            <person name="Daub J."/>
            <person name="David R.G."/>
            <person name="Delcher A.L."/>
            <person name="Delehaunty K."/>
            <person name="Do C.B."/>
            <person name="Ebling H."/>
            <person name="Edwards K."/>
            <person name="Eickbush T."/>
            <person name="Evans J.D."/>
            <person name="Filipski A."/>
            <person name="Findeiss S."/>
            <person name="Freyhult E."/>
            <person name="Fulton L."/>
            <person name="Fulton R."/>
            <person name="Garcia A.C."/>
            <person name="Gardiner A."/>
            <person name="Garfield D.A."/>
            <person name="Garvin B.E."/>
            <person name="Gibson G."/>
            <person name="Gilbert D."/>
            <person name="Gnerre S."/>
            <person name="Godfrey J."/>
            <person name="Good R."/>
            <person name="Gotea V."/>
            <person name="Gravely B."/>
            <person name="Greenberg A.J."/>
            <person name="Griffiths-Jones S."/>
            <person name="Gross S."/>
            <person name="Guigo R."/>
            <person name="Gustafson E.A."/>
            <person name="Haerty W."/>
            <person name="Hahn M.W."/>
            <person name="Halligan D.L."/>
            <person name="Halpern A.L."/>
            <person name="Halter G.M."/>
            <person name="Han M.V."/>
            <person name="Heger A."/>
            <person name="Hillier L."/>
            <person name="Hinrichs A.S."/>
            <person name="Holmes I."/>
            <person name="Hoskins R.A."/>
            <person name="Hubisz M.J."/>
            <person name="Hultmark D."/>
            <person name="Huntley M.A."/>
            <person name="Jaffe D.B."/>
            <person name="Jagadeeshan S."/>
            <person name="Jeck W.R."/>
            <person name="Johnson J."/>
            <person name="Jones C.D."/>
            <person name="Jordan W.C."/>
            <person name="Karpen G.H."/>
            <person name="Kataoka E."/>
            <person name="Keightley P.D."/>
            <person name="Kheradpour P."/>
            <person name="Kirkness E.F."/>
            <person name="Koerich L.B."/>
            <person name="Kristiansen K."/>
            <person name="Kudrna D."/>
            <person name="Kulathinal R.J."/>
            <person name="Kumar S."/>
            <person name="Kwok R."/>
            <person name="Lander E."/>
            <person name="Langley C.H."/>
            <person name="Lapoint R."/>
            <person name="Lazzaro B.P."/>
            <person name="Lee S.J."/>
            <person name="Levesque L."/>
            <person name="Li R."/>
            <person name="Lin C.F."/>
            <person name="Lin M.F."/>
            <person name="Lindblad-Toh K."/>
            <person name="Llopart A."/>
            <person name="Long M."/>
            <person name="Low L."/>
            <person name="Lozovsky E."/>
            <person name="Lu J."/>
            <person name="Luo M."/>
            <person name="Machado C.A."/>
            <person name="Makalowski W."/>
            <person name="Marzo M."/>
            <person name="Matsuda M."/>
            <person name="Matzkin L."/>
            <person name="McAllister B."/>
            <person name="McBride C.S."/>
            <person name="McKernan B."/>
            <person name="McKernan K."/>
            <person name="Mendez-Lago M."/>
            <person name="Minx P."/>
            <person name="Mollenhauer M.U."/>
            <person name="Montooth K."/>
            <person name="Mount S.M."/>
            <person name="Mu X."/>
            <person name="Myers E."/>
            <person name="Negre B."/>
            <person name="Newfeld S."/>
            <person name="Nielsen R."/>
            <person name="Noor M.A."/>
            <person name="O'Grady P."/>
            <person name="Pachter L."/>
            <person name="Papaceit M."/>
            <person name="Parisi M.J."/>
            <person name="Parisi M."/>
            <person name="Parts L."/>
            <person name="Pedersen J.S."/>
            <person name="Pesole G."/>
            <person name="Phillippy A.M."/>
            <person name="Ponting C.P."/>
            <person name="Pop M."/>
            <person name="Porcelli D."/>
            <person name="Powell J.R."/>
            <person name="Prohaska S."/>
            <person name="Pruitt K."/>
            <person name="Puig M."/>
            <person name="Quesneville H."/>
            <person name="Ram K.R."/>
            <person name="Rand D."/>
            <person name="Rasmussen M.D."/>
            <person name="Reed L.K."/>
            <person name="Reenan R."/>
            <person name="Reily A."/>
            <person name="Remington K.A."/>
            <person name="Rieger T.T."/>
            <person name="Ritchie M.G."/>
            <person name="Robin C."/>
            <person name="Rogers Y.H."/>
            <person name="Rohde C."/>
            <person name="Rozas J."/>
            <person name="Rubenfield M.J."/>
            <person name="Ruiz A."/>
            <person name="Russo S."/>
            <person name="Salzberg S.L."/>
            <person name="Sanchez-Gracia A."/>
            <person name="Saranga D.J."/>
            <person name="Sato H."/>
            <person name="Schaeffer S.W."/>
            <person name="Schatz M.C."/>
            <person name="Schlenke T."/>
            <person name="Schwartz R."/>
            <person name="Segarra C."/>
            <person name="Singh R.S."/>
            <person name="Sirot L."/>
            <person name="Sirota M."/>
            <person name="Sisneros N.B."/>
            <person name="Smith C.D."/>
            <person name="Smith T.F."/>
            <person name="Spieth J."/>
            <person name="Stage D.E."/>
            <person name="Stark A."/>
            <person name="Stephan W."/>
            <person name="Strausberg R.L."/>
            <person name="Strempel S."/>
            <person name="Sturgill D."/>
            <person name="Sutton G."/>
            <person name="Sutton G.G."/>
            <person name="Tao W."/>
            <person name="Teichmann S."/>
            <person name="Tobari Y.N."/>
            <person name="Tomimura Y."/>
            <person name="Tsolas J.M."/>
            <person name="Valente V.L."/>
            <person name="Venter E."/>
            <person name="Venter J.C."/>
            <person name="Vicario S."/>
            <person name="Vieira F.G."/>
            <person name="Vilella A.J."/>
            <person name="Villasante A."/>
            <person name="Walenz B."/>
            <person name="Wang J."/>
            <person name="Wasserman M."/>
            <person name="Watts T."/>
            <person name="Wilson D."/>
            <person name="Wilson R.K."/>
            <person name="Wing R.A."/>
            <person name="Wolfner M.F."/>
            <person name="Wong A."/>
            <person name="Wong G.K."/>
            <person name="Wu C.I."/>
            <person name="Wu G."/>
            <person name="Yamamoto D."/>
            <person name="Yang H.P."/>
            <person name="Yang S.P."/>
            <person name="Yorke J.A."/>
            <person name="Yoshida K."/>
            <person name="Zdobnov E."/>
            <person name="Zhang P."/>
            <person name="Zhang Y."/>
            <person name="Zimin A.V."/>
            <person name="Baldwin J."/>
            <person name="Abdouelleil A."/>
            <person name="Abdulkadir J."/>
            <person name="Abebe A."/>
            <person name="Abera B."/>
            <person name="Abreu J."/>
            <person name="Acer S.C."/>
            <person name="Aftuck L."/>
            <person name="Alexander A."/>
            <person name="An P."/>
            <person name="Anderson E."/>
            <person name="Anderson S."/>
            <person name="Arachi H."/>
            <person name="Azer M."/>
            <person name="Bachantsang P."/>
            <person name="Barry A."/>
            <person name="Bayul T."/>
            <person name="Berlin A."/>
            <person name="Bessette D."/>
            <person name="Bloom T."/>
            <person name="Blye J."/>
            <person name="Boguslavskiy L."/>
            <person name="Bonnet C."/>
            <person name="Boukhgalter B."/>
            <person name="Bourzgui I."/>
            <person name="Brown A."/>
            <person name="Cahill P."/>
            <person name="Channer S."/>
            <person name="Cheshatsang Y."/>
            <person name="Chuda L."/>
            <person name="Citroen M."/>
            <person name="Collymore A."/>
            <person name="Cooke P."/>
            <person name="Costello M."/>
            <person name="D'Aco K."/>
            <person name="Daza R."/>
            <person name="De Haan G."/>
            <person name="DeGray S."/>
            <person name="DeMaso C."/>
            <person name="Dhargay N."/>
            <person name="Dooley K."/>
            <person name="Dooley E."/>
            <person name="Doricent M."/>
            <person name="Dorje P."/>
            <person name="Dorjee K."/>
            <person name="Dupes A."/>
            <person name="Elong R."/>
            <person name="Falk J."/>
            <person name="Farina A."/>
            <person name="Faro S."/>
            <person name="Ferguson D."/>
            <person name="Fisher S."/>
            <person name="Foley C.D."/>
            <person name="Franke A."/>
            <person name="Friedrich D."/>
            <person name="Gadbois L."/>
            <person name="Gearin G."/>
            <person name="Gearin C.R."/>
            <person name="Giannoukos G."/>
            <person name="Goode T."/>
            <person name="Graham J."/>
            <person name="Grandbois E."/>
            <person name="Grewal S."/>
            <person name="Gyaltsen K."/>
            <person name="Hafez N."/>
            <person name="Hagos B."/>
            <person name="Hall J."/>
            <person name="Henson C."/>
            <person name="Hollinger A."/>
            <person name="Honan T."/>
            <person name="Huard M.D."/>
            <person name="Hughes L."/>
            <person name="Hurhula B."/>
            <person name="Husby M.E."/>
            <person name="Kamat A."/>
            <person name="Kanga B."/>
            <person name="Kashin S."/>
            <person name="Khazanovich D."/>
            <person name="Kisner P."/>
            <person name="Lance K."/>
            <person name="Lara M."/>
            <person name="Lee W."/>
            <person name="Lennon N."/>
            <person name="Letendre F."/>
            <person name="LeVine R."/>
            <person name="Lipovsky A."/>
            <person name="Liu X."/>
            <person name="Liu J."/>
            <person name="Liu S."/>
            <person name="Lokyitsang T."/>
            <person name="Lokyitsang Y."/>
            <person name="Lubonja R."/>
            <person name="Lui A."/>
            <person name="MacDonald P."/>
            <person name="Magnisalis V."/>
            <person name="Maru K."/>
            <person name="Matthews C."/>
            <person name="McCusker W."/>
            <person name="McDonough S."/>
            <person name="Mehta T."/>
            <person name="Meldrim J."/>
            <person name="Meneus L."/>
            <person name="Mihai O."/>
            <person name="Mihalev A."/>
            <person name="Mihova T."/>
            <person name="Mittelman R."/>
            <person name="Mlenga V."/>
            <person name="Montmayeur A."/>
            <person name="Mulrain L."/>
            <person name="Navidi A."/>
            <person name="Naylor J."/>
            <person name="Negash T."/>
            <person name="Nguyen T."/>
            <person name="Nguyen N."/>
            <person name="Nicol R."/>
            <person name="Norbu C."/>
            <person name="Norbu N."/>
            <person name="Novod N."/>
            <person name="O'Neill B."/>
            <person name="Osman S."/>
            <person name="Markiewicz E."/>
            <person name="Oyono O.L."/>
            <person name="Patti C."/>
            <person name="Phunkhang P."/>
            <person name="Pierre F."/>
            <person name="Priest M."/>
            <person name="Raghuraman S."/>
            <person name="Rege F."/>
            <person name="Reyes R."/>
            <person name="Rise C."/>
            <person name="Rogov P."/>
            <person name="Ross K."/>
            <person name="Ryan E."/>
            <person name="Settipalli S."/>
            <person name="Shea T."/>
            <person name="Sherpa N."/>
            <person name="Shi L."/>
            <person name="Shih D."/>
            <person name="Sparrow T."/>
            <person name="Spaulding J."/>
            <person name="Stalker J."/>
            <person name="Stange-Thomann N."/>
            <person name="Stavropoulos S."/>
            <person name="Stone C."/>
            <person name="Strader C."/>
            <person name="Tesfaye S."/>
            <person name="Thomson T."/>
            <person name="Thoulutsang Y."/>
            <person name="Thoulutsang D."/>
            <person name="Topham K."/>
            <person name="Topping I."/>
            <person name="Tsamla T."/>
            <person name="Vassiliev H."/>
            <person name="Vo A."/>
            <person name="Wangchuk T."/>
            <person name="Wangdi T."/>
            <person name="Weiand M."/>
            <person name="Wilkinson J."/>
            <person name="Wilson A."/>
            <person name="Yadav S."/>
            <person name="Young G."/>
            <person name="Yu Q."/>
            <person name="Zembek L."/>
            <person name="Zhong D."/>
            <person name="Zimmer A."/>
            <person name="Zwirko Z."/>
            <person name="Jaffe D.B."/>
            <person name="Alvarez P."/>
            <person name="Brockman W."/>
            <person name="Butler J."/>
            <person name="Chin C."/>
            <person name="Gnerre S."/>
            <person name="Grabherr M."/>
            <person name="Kleber M."/>
            <person name="Mauceli E."/>
            <person name="MacCallum I."/>
        </authorList>
    </citation>
    <scope>NUCLEOTIDE SEQUENCE [LARGE SCALE GENOMIC DNA]</scope>
    <source>
        <strain evidence="4">MSH-3 / Tucson 14011-0111.49</strain>
    </source>
</reference>
<dbReference type="PhylomeDB" id="B4G455"/>
<evidence type="ECO:0000256" key="1">
    <source>
        <dbReference type="SAM" id="MobiDB-lite"/>
    </source>
</evidence>
<name>B4G455_DROPE</name>
<evidence type="ECO:0000313" key="3">
    <source>
        <dbReference type="EMBL" id="EDW25093.1"/>
    </source>
</evidence>
<protein>
    <submittedName>
        <fullName evidence="3">GL24498</fullName>
    </submittedName>
</protein>
<dbReference type="eggNOG" id="KOG1075">
    <property type="taxonomic scope" value="Eukaryota"/>
</dbReference>
<dbReference type="AlphaFoldDB" id="B4G455"/>
<proteinExistence type="predicted"/>
<accession>B4G455</accession>
<organism evidence="4">
    <name type="scientific">Drosophila persimilis</name>
    <name type="common">Fruit fly</name>
    <dbReference type="NCBI Taxonomy" id="7234"/>
    <lineage>
        <taxon>Eukaryota</taxon>
        <taxon>Metazoa</taxon>
        <taxon>Ecdysozoa</taxon>
        <taxon>Arthropoda</taxon>
        <taxon>Hexapoda</taxon>
        <taxon>Insecta</taxon>
        <taxon>Pterygota</taxon>
        <taxon>Neoptera</taxon>
        <taxon>Endopterygota</taxon>
        <taxon>Diptera</taxon>
        <taxon>Brachycera</taxon>
        <taxon>Muscomorpha</taxon>
        <taxon>Ephydroidea</taxon>
        <taxon>Drosophilidae</taxon>
        <taxon>Drosophila</taxon>
        <taxon>Sophophora</taxon>
    </lineage>
</organism>
<feature type="region of interest" description="Disordered" evidence="1">
    <location>
        <begin position="17"/>
        <end position="41"/>
    </location>
</feature>